<proteinExistence type="predicted"/>
<organism evidence="5 6">
    <name type="scientific">Qingrenia yutianensis</name>
    <dbReference type="NCBI Taxonomy" id="2763676"/>
    <lineage>
        <taxon>Bacteria</taxon>
        <taxon>Bacillati</taxon>
        <taxon>Bacillota</taxon>
        <taxon>Clostridia</taxon>
        <taxon>Eubacteriales</taxon>
        <taxon>Oscillospiraceae</taxon>
        <taxon>Qingrenia</taxon>
    </lineage>
</organism>
<protein>
    <submittedName>
        <fullName evidence="5">Beta-galactosidase</fullName>
    </submittedName>
</protein>
<accession>A0A926F8S3</accession>
<evidence type="ECO:0000259" key="4">
    <source>
        <dbReference type="Pfam" id="PF02449"/>
    </source>
</evidence>
<dbReference type="InterPro" id="IPR013529">
    <property type="entry name" value="Glyco_hydro_42_N"/>
</dbReference>
<evidence type="ECO:0000256" key="1">
    <source>
        <dbReference type="ARBA" id="ARBA00022801"/>
    </source>
</evidence>
<keyword evidence="6" id="KW-1185">Reference proteome</keyword>
<evidence type="ECO:0000256" key="3">
    <source>
        <dbReference type="SAM" id="SignalP"/>
    </source>
</evidence>
<dbReference type="Pfam" id="PF02449">
    <property type="entry name" value="Glyco_hydro_42"/>
    <property type="match status" value="1"/>
</dbReference>
<evidence type="ECO:0000313" key="5">
    <source>
        <dbReference type="EMBL" id="MBC8596030.1"/>
    </source>
</evidence>
<sequence>MKKFLHFALAVSIILSSFAFESVFASQHHFTLFLQDEYYVYKNGYDADDAGLSDRNKIKKISADSGYEMCFSDASYTGKTRFGLDFYASDGANAEISLIGADISDITEKSELGKIKICRNENLKKLSVFYYNKNGAEQSTDCAFDENARYGIDFEIDTNLKKFDVLVYKNIERTLYEYLIEDCPLDIKSETVGINGIRISAKGAEFNLDNLFVQRSRRAVENKVGAYAGGKILTVCANNPKGEKPCTAYVVFYDENGVMQSTKTFTRKKFYDSYFERQFALESEKNGTYKVYVWEDGILKPAAVKNTLLIDGGFDTDGAIFTENFEDDFVDNDLILSGNKLVNGWSFGRWGNSESAYDTGVTADEKSDGNYSLKIASVQKGRAGITKKIALPEKGFRLSFDIKTSENYSGNYPKILFLCYNAQNQFFSLAGEDMQMQVKNGEWVHNTINIDCRDFPEETAKVEIAFVTQYDNSGKTAQGFVYLDSIKADNYYFYTECDNKISADGAETPFAWYEKGSAVTYTVHSSSYKDMDYIEGIVYNSYGEEVARVKTDSADDGEKWSYTPDGAGFYSIVFFLSTKTGKRICEYTPMKMYYNSVSGKIDYLKWHRKDFYVTPHSRVNMADRNGFFGLSISPDTARYYYDIADKIGFSFLRLHEIDWRKAEPQNGTYDWSGLDGVFNYLKNSDDMMFDIIGNVVRTPKWASSNADSDKYYGYIPSDMTYFTDFMTDIINRYGGYVDTWEIYNEPHLPGGSVFWNDTAENYVKLLKAGYETAKSETNGNAGVIMGGIGARRYLSFYRRFIESGGYNYTDKLVMHGKDIDPWNYNAVTDKYGIEPKGVIDSESHMALLSTADGDIYFTEKESALNILKEYLKEIKYGVEKNAVFTLGSIASCEEIDYYKSYVTSAEQQFNILRGKPEVSPRFMTAVIHNLINFADKNTVYEDEYKLGDINIVRLKTGNDTSLILWADELKPFDCPESVKNLIGENTLVTDWEGRNANVSDIGKKSENVYFIKNADASKINFESAKNDKIYNGSVLYCDYEMKKSANESFTAKGTAGEIFDHSSGAEKQAEFVTEGWKNDGASFAVSRCTDGVDFIIKTENPDPYFAYYGDGITIGIDTFANGIRTDLSEFSLKTHGTEDNISCALIKTESPEIGGDLPGGYTQKGGKVVRCKLFVTHNGGVTTYKVHIDASELYPWYADNGTLAVSFKINNYDTNGNLVSQNYWGQGERYSVWEVYNFGRVAFE</sequence>
<dbReference type="PANTHER" id="PTHR12631">
    <property type="entry name" value="ALPHA-L-IDURONIDASE"/>
    <property type="match status" value="1"/>
</dbReference>
<dbReference type="GO" id="GO:0009341">
    <property type="term" value="C:beta-galactosidase complex"/>
    <property type="evidence" value="ECO:0007669"/>
    <property type="project" value="InterPro"/>
</dbReference>
<name>A0A926F8S3_9FIRM</name>
<dbReference type="RefSeq" id="WP_262431595.1">
    <property type="nucleotide sequence ID" value="NZ_JACRTE010000003.1"/>
</dbReference>
<keyword evidence="3" id="KW-0732">Signal</keyword>
<evidence type="ECO:0000256" key="2">
    <source>
        <dbReference type="ARBA" id="ARBA00023295"/>
    </source>
</evidence>
<dbReference type="GO" id="GO:0005975">
    <property type="term" value="P:carbohydrate metabolic process"/>
    <property type="evidence" value="ECO:0007669"/>
    <property type="project" value="InterPro"/>
</dbReference>
<dbReference type="SUPFAM" id="SSF51445">
    <property type="entry name" value="(Trans)glycosidases"/>
    <property type="match status" value="1"/>
</dbReference>
<feature type="signal peptide" evidence="3">
    <location>
        <begin position="1"/>
        <end position="19"/>
    </location>
</feature>
<dbReference type="Gene3D" id="3.20.20.80">
    <property type="entry name" value="Glycosidases"/>
    <property type="match status" value="1"/>
</dbReference>
<dbReference type="AlphaFoldDB" id="A0A926F8S3"/>
<feature type="chain" id="PRO_5038712179" evidence="3">
    <location>
        <begin position="20"/>
        <end position="1244"/>
    </location>
</feature>
<dbReference type="Proteomes" id="UP000647416">
    <property type="component" value="Unassembled WGS sequence"/>
</dbReference>
<keyword evidence="1" id="KW-0378">Hydrolase</keyword>
<dbReference type="PANTHER" id="PTHR12631:SF10">
    <property type="entry name" value="BETA-XYLOSIDASE-LIKE PROTEIN-RELATED"/>
    <property type="match status" value="1"/>
</dbReference>
<feature type="domain" description="Glycoside hydrolase family 42 N-terminal" evidence="4">
    <location>
        <begin position="641"/>
        <end position="701"/>
    </location>
</feature>
<dbReference type="Gene3D" id="2.60.120.260">
    <property type="entry name" value="Galactose-binding domain-like"/>
    <property type="match status" value="1"/>
</dbReference>
<reference evidence="5" key="1">
    <citation type="submission" date="2020-08" db="EMBL/GenBank/DDBJ databases">
        <title>Genome public.</title>
        <authorList>
            <person name="Liu C."/>
            <person name="Sun Q."/>
        </authorList>
    </citation>
    <scope>NUCLEOTIDE SEQUENCE</scope>
    <source>
        <strain evidence="5">NSJ-50</strain>
    </source>
</reference>
<dbReference type="EMBL" id="JACRTE010000003">
    <property type="protein sequence ID" value="MBC8596030.1"/>
    <property type="molecule type" value="Genomic_DNA"/>
</dbReference>
<evidence type="ECO:0000313" key="6">
    <source>
        <dbReference type="Proteomes" id="UP000647416"/>
    </source>
</evidence>
<keyword evidence="2" id="KW-0326">Glycosidase</keyword>
<gene>
    <name evidence="5" type="ORF">H8706_04000</name>
</gene>
<dbReference type="InterPro" id="IPR017853">
    <property type="entry name" value="GH"/>
</dbReference>
<dbReference type="GO" id="GO:0004565">
    <property type="term" value="F:beta-galactosidase activity"/>
    <property type="evidence" value="ECO:0007669"/>
    <property type="project" value="InterPro"/>
</dbReference>
<dbReference type="InterPro" id="IPR051923">
    <property type="entry name" value="Glycosyl_Hydrolase_39"/>
</dbReference>
<comment type="caution">
    <text evidence="5">The sequence shown here is derived from an EMBL/GenBank/DDBJ whole genome shotgun (WGS) entry which is preliminary data.</text>
</comment>